<dbReference type="AlphaFoldDB" id="A0A6C0CRV8"/>
<organism evidence="2">
    <name type="scientific">viral metagenome</name>
    <dbReference type="NCBI Taxonomy" id="1070528"/>
    <lineage>
        <taxon>unclassified sequences</taxon>
        <taxon>metagenomes</taxon>
        <taxon>organismal metagenomes</taxon>
    </lineage>
</organism>
<dbReference type="InterPro" id="IPR044925">
    <property type="entry name" value="His-Me_finger_sf"/>
</dbReference>
<protein>
    <recommendedName>
        <fullName evidence="1">HNH nuclease domain-containing protein</fullName>
    </recommendedName>
</protein>
<dbReference type="Pfam" id="PF13392">
    <property type="entry name" value="HNH_3"/>
    <property type="match status" value="1"/>
</dbReference>
<reference evidence="2" key="1">
    <citation type="journal article" date="2020" name="Nature">
        <title>Giant virus diversity and host interactions through global metagenomics.</title>
        <authorList>
            <person name="Schulz F."/>
            <person name="Roux S."/>
            <person name="Paez-Espino D."/>
            <person name="Jungbluth S."/>
            <person name="Walsh D.A."/>
            <person name="Denef V.J."/>
            <person name="McMahon K.D."/>
            <person name="Konstantinidis K.T."/>
            <person name="Eloe-Fadrosh E.A."/>
            <person name="Kyrpides N.C."/>
            <person name="Woyke T."/>
        </authorList>
    </citation>
    <scope>NUCLEOTIDE SEQUENCE</scope>
    <source>
        <strain evidence="2">GVMAG-M-3300021962-46</strain>
    </source>
</reference>
<dbReference type="EMBL" id="MN739480">
    <property type="protein sequence ID" value="QHT07201.1"/>
    <property type="molecule type" value="Genomic_DNA"/>
</dbReference>
<accession>A0A6C0CRV8</accession>
<evidence type="ECO:0000259" key="1">
    <source>
        <dbReference type="Pfam" id="PF13392"/>
    </source>
</evidence>
<name>A0A6C0CRV8_9ZZZZ</name>
<sequence length="172" mass="20661">MTRLNEYEDYYGHDGYYDYDSDHTYSNDENDEDFIYDAEFNIDSYEDPDDIIYKDETQSRFEWRSITIGDTTLQISNTGAIQYPNSIFNITYGNPVPGTPYRCIAVKFNQNDYRNYYIHDLVWMAFYGDIPNGWEVGHKELIYDDTQFNNYYKNDLEYLDIYTNIVSRDFNM</sequence>
<dbReference type="Gene3D" id="3.90.75.20">
    <property type="match status" value="1"/>
</dbReference>
<feature type="domain" description="HNH nuclease" evidence="1">
    <location>
        <begin position="116"/>
        <end position="141"/>
    </location>
</feature>
<evidence type="ECO:0000313" key="2">
    <source>
        <dbReference type="EMBL" id="QHT07201.1"/>
    </source>
</evidence>
<proteinExistence type="predicted"/>
<dbReference type="InterPro" id="IPR003615">
    <property type="entry name" value="HNH_nuc"/>
</dbReference>
<dbReference type="SUPFAM" id="SSF54060">
    <property type="entry name" value="His-Me finger endonucleases"/>
    <property type="match status" value="1"/>
</dbReference>